<dbReference type="EMBL" id="UGYW01000002">
    <property type="protein sequence ID" value="SUJ09603.1"/>
    <property type="molecule type" value="Genomic_DNA"/>
</dbReference>
<proteinExistence type="predicted"/>
<dbReference type="Pfam" id="PF10022">
    <property type="entry name" value="DUF2264"/>
    <property type="match status" value="1"/>
</dbReference>
<accession>A0A380BYK3</accession>
<sequence>MKRRSLLQLLGSIGVGAMIPTVSAKADRTALSIAQKGLNDREYWVSLLDKMAAPILDNISKQQLRKNMPMEVSPVFDSRDPGVGYLEAFGRLMSGLAPWLALPADNSSEGQLREKRKKQALLGVQYGMDPNSPDYFTWNTKSSQPLVDAAYLVQSFMRAPKALWEPLPASTKANVIKELKGLRRIKPNESNWLLFAAMTETFLYKIGEECVREKIDYAIHKFDQDWYVGDGWYSDGASFSFDHYNGYVIHSMLVDVLRENIPADKKYQTLYDRAYKRMQRYAHHLDRMISPDGYFVVVGRSSTYRNAAFQPLAQLILEQKLPEDLTYGQLRASLTAVKRHVFVEGTFSAKGWLTMGLVGDRQSNLADYYTNAGSMYMASLSFLPLGLPADHEFWTTPAQEWTSQKAWKGEPFPKDYHVTY</sequence>
<evidence type="ECO:0000259" key="1">
    <source>
        <dbReference type="Pfam" id="PF10022"/>
    </source>
</evidence>
<dbReference type="PANTHER" id="PTHR35339:SF3">
    <property type="entry name" value="DUF2264 DOMAIN-CONTAINING PROTEIN"/>
    <property type="match status" value="1"/>
</dbReference>
<organism evidence="2 3">
    <name type="scientific">Sphingobacterium spiritivorum</name>
    <name type="common">Flavobacterium spiritivorum</name>
    <dbReference type="NCBI Taxonomy" id="258"/>
    <lineage>
        <taxon>Bacteria</taxon>
        <taxon>Pseudomonadati</taxon>
        <taxon>Bacteroidota</taxon>
        <taxon>Sphingobacteriia</taxon>
        <taxon>Sphingobacteriales</taxon>
        <taxon>Sphingobacteriaceae</taxon>
        <taxon>Sphingobacterium</taxon>
    </lineage>
</organism>
<dbReference type="InterPro" id="IPR049349">
    <property type="entry name" value="DUF2264_N"/>
</dbReference>
<dbReference type="PIRSF" id="PIRSF014753">
    <property type="entry name" value="UCP014753"/>
    <property type="match status" value="1"/>
</dbReference>
<evidence type="ECO:0000313" key="3">
    <source>
        <dbReference type="Proteomes" id="UP000254893"/>
    </source>
</evidence>
<dbReference type="Proteomes" id="UP000254893">
    <property type="component" value="Unassembled WGS sequence"/>
</dbReference>
<dbReference type="PANTHER" id="PTHR35339">
    <property type="entry name" value="LINALOOL DEHYDRATASE_ISOMERASE DOMAIN-CONTAINING PROTEIN"/>
    <property type="match status" value="1"/>
</dbReference>
<dbReference type="AlphaFoldDB" id="A0A380BYK3"/>
<reference evidence="2 3" key="1">
    <citation type="submission" date="2018-06" db="EMBL/GenBank/DDBJ databases">
        <authorList>
            <consortium name="Pathogen Informatics"/>
            <person name="Doyle S."/>
        </authorList>
    </citation>
    <scope>NUCLEOTIDE SEQUENCE [LARGE SCALE GENOMIC DNA]</scope>
    <source>
        <strain evidence="2 3">NCTC11388</strain>
    </source>
</reference>
<name>A0A380BYK3_SPHSI</name>
<dbReference type="RefSeq" id="WP_115169988.1">
    <property type="nucleotide sequence ID" value="NZ_UGYW01000002.1"/>
</dbReference>
<dbReference type="InterPro" id="IPR016624">
    <property type="entry name" value="UCP014753"/>
</dbReference>
<gene>
    <name evidence="2" type="ORF">NCTC11388_02004</name>
</gene>
<protein>
    <submittedName>
        <fullName evidence="2">Uncharacterized protein conserved in bacteria</fullName>
    </submittedName>
</protein>
<evidence type="ECO:0000313" key="2">
    <source>
        <dbReference type="EMBL" id="SUJ09603.1"/>
    </source>
</evidence>
<feature type="domain" description="DUF2264" evidence="1">
    <location>
        <begin position="40"/>
        <end position="401"/>
    </location>
</feature>